<name>A0A9N8DI68_9STRA</name>
<feature type="signal peptide" evidence="8">
    <location>
        <begin position="1"/>
        <end position="26"/>
    </location>
</feature>
<evidence type="ECO:0000256" key="8">
    <source>
        <dbReference type="SAM" id="SignalP"/>
    </source>
</evidence>
<dbReference type="PANTHER" id="PTHR11266">
    <property type="entry name" value="PEROXISOMAL MEMBRANE PROTEIN 2, PXMP2 MPV17"/>
    <property type="match status" value="1"/>
</dbReference>
<dbReference type="AlphaFoldDB" id="A0A9N8DI68"/>
<evidence type="ECO:0000256" key="7">
    <source>
        <dbReference type="SAM" id="MobiDB-lite"/>
    </source>
</evidence>
<dbReference type="Pfam" id="PF04117">
    <property type="entry name" value="Mpv17_PMP22"/>
    <property type="match status" value="1"/>
</dbReference>
<feature type="region of interest" description="Disordered" evidence="7">
    <location>
        <begin position="110"/>
        <end position="130"/>
    </location>
</feature>
<comment type="caution">
    <text evidence="9">The sequence shown here is derived from an EMBL/GenBank/DDBJ whole genome shotgun (WGS) entry which is preliminary data.</text>
</comment>
<keyword evidence="3 6" id="KW-0812">Transmembrane</keyword>
<evidence type="ECO:0000256" key="5">
    <source>
        <dbReference type="ARBA" id="ARBA00023136"/>
    </source>
</evidence>
<evidence type="ECO:0000256" key="4">
    <source>
        <dbReference type="ARBA" id="ARBA00022989"/>
    </source>
</evidence>
<dbReference type="EMBL" id="CAICTM010000096">
    <property type="protein sequence ID" value="CAB9501005.1"/>
    <property type="molecule type" value="Genomic_DNA"/>
</dbReference>
<dbReference type="GO" id="GO:0016020">
    <property type="term" value="C:membrane"/>
    <property type="evidence" value="ECO:0007669"/>
    <property type="project" value="UniProtKB-SubCell"/>
</dbReference>
<feature type="transmembrane region" description="Helical" evidence="6">
    <location>
        <begin position="278"/>
        <end position="298"/>
    </location>
</feature>
<comment type="caution">
    <text evidence="6">Lacks conserved residue(s) required for the propagation of feature annotation.</text>
</comment>
<evidence type="ECO:0000256" key="2">
    <source>
        <dbReference type="ARBA" id="ARBA00006824"/>
    </source>
</evidence>
<dbReference type="Proteomes" id="UP001153069">
    <property type="component" value="Unassembled WGS sequence"/>
</dbReference>
<dbReference type="InterPro" id="IPR007248">
    <property type="entry name" value="Mpv17_PMP22"/>
</dbReference>
<keyword evidence="4 6" id="KW-1133">Transmembrane helix</keyword>
<gene>
    <name evidence="9" type="ORF">SEMRO_97_G050140.1</name>
</gene>
<feature type="chain" id="PRO_5040230843" evidence="8">
    <location>
        <begin position="27"/>
        <end position="329"/>
    </location>
</feature>
<organism evidence="9 10">
    <name type="scientific">Seminavis robusta</name>
    <dbReference type="NCBI Taxonomy" id="568900"/>
    <lineage>
        <taxon>Eukaryota</taxon>
        <taxon>Sar</taxon>
        <taxon>Stramenopiles</taxon>
        <taxon>Ochrophyta</taxon>
        <taxon>Bacillariophyta</taxon>
        <taxon>Bacillariophyceae</taxon>
        <taxon>Bacillariophycidae</taxon>
        <taxon>Naviculales</taxon>
        <taxon>Naviculaceae</taxon>
        <taxon>Seminavis</taxon>
    </lineage>
</organism>
<dbReference type="GO" id="GO:0005737">
    <property type="term" value="C:cytoplasm"/>
    <property type="evidence" value="ECO:0007669"/>
    <property type="project" value="TreeGrafter"/>
</dbReference>
<evidence type="ECO:0000313" key="9">
    <source>
        <dbReference type="EMBL" id="CAB9501005.1"/>
    </source>
</evidence>
<evidence type="ECO:0000256" key="1">
    <source>
        <dbReference type="ARBA" id="ARBA00004141"/>
    </source>
</evidence>
<comment type="subcellular location">
    <subcellularLocation>
        <location evidence="1">Membrane</location>
        <topology evidence="1">Multi-pass membrane protein</topology>
    </subcellularLocation>
</comment>
<keyword evidence="10" id="KW-1185">Reference proteome</keyword>
<keyword evidence="5 6" id="KW-0472">Membrane</keyword>
<evidence type="ECO:0000313" key="10">
    <source>
        <dbReference type="Proteomes" id="UP001153069"/>
    </source>
</evidence>
<evidence type="ECO:0000256" key="3">
    <source>
        <dbReference type="ARBA" id="ARBA00022692"/>
    </source>
</evidence>
<comment type="similarity">
    <text evidence="2 6">Belongs to the peroxisomal membrane protein PXMP2/4 family.</text>
</comment>
<sequence>MSSSKKSFAAILVLVSISTLTLTTNAFQSVSPLTRPLLSQPPRVSHQARSSSSRLFSSVAISTALTALDTFWQTSPYTAAAIVCGIKASAADLIAQKRAYRKREEKERQAAALAASQKEDEDSLRTDNTPIIYNPNIDETAAAAAEDTSNSNDTDTDTALNNGKKTEWKRTLAFLTYGSIYQGLSQEFIYIHLYPVWFGSATTVPVVLTKVLFDLCIQTTFLTLPIAYLTKSVIYRYSPKEAIRRYIDDIRNHGLLKKYYLLWGPVQCLTFSIVPEHWRVTFIAFVSFFWLIILSTIASKTKATSEDVQNEIIVEECSFEDGTTCNIDG</sequence>
<dbReference type="OrthoDB" id="45397at2759"/>
<accession>A0A9N8DI68</accession>
<reference evidence="9" key="1">
    <citation type="submission" date="2020-06" db="EMBL/GenBank/DDBJ databases">
        <authorList>
            <consortium name="Plant Systems Biology data submission"/>
        </authorList>
    </citation>
    <scope>NUCLEOTIDE SEQUENCE</scope>
    <source>
        <strain evidence="9">D6</strain>
    </source>
</reference>
<proteinExistence type="inferred from homology"/>
<protein>
    <submittedName>
        <fullName evidence="9">Mpv17 / PMP22 family</fullName>
    </submittedName>
</protein>
<dbReference type="PANTHER" id="PTHR11266:SF121">
    <property type="entry name" value="OS09G0315000 PROTEIN"/>
    <property type="match status" value="1"/>
</dbReference>
<evidence type="ECO:0000256" key="6">
    <source>
        <dbReference type="RuleBase" id="RU363053"/>
    </source>
</evidence>
<keyword evidence="8" id="KW-0732">Signal</keyword>